<keyword evidence="11" id="KW-1185">Reference proteome</keyword>
<dbReference type="NCBIfam" id="NF008864">
    <property type="entry name" value="PRK11895.1"/>
    <property type="match status" value="1"/>
</dbReference>
<accession>A0ABT6ZJQ7</accession>
<dbReference type="InterPro" id="IPR002912">
    <property type="entry name" value="ACT_dom"/>
</dbReference>
<dbReference type="InterPro" id="IPR054480">
    <property type="entry name" value="AHAS_small-like_ACT"/>
</dbReference>
<evidence type="ECO:0000256" key="8">
    <source>
        <dbReference type="RuleBase" id="RU368092"/>
    </source>
</evidence>
<dbReference type="InterPro" id="IPR039557">
    <property type="entry name" value="AHAS_ACT"/>
</dbReference>
<dbReference type="Pfam" id="PF22629">
    <property type="entry name" value="ACT_AHAS_ss"/>
    <property type="match status" value="1"/>
</dbReference>
<gene>
    <name evidence="10" type="primary">ilvN</name>
    <name evidence="10" type="ORF">QJ043_01470</name>
</gene>
<dbReference type="PANTHER" id="PTHR30239:SF0">
    <property type="entry name" value="ACETOLACTATE SYNTHASE SMALL SUBUNIT 1, CHLOROPLASTIC"/>
    <property type="match status" value="1"/>
</dbReference>
<sequence>MSTQTVETYDIAILVDNLSGVLSRVAGMFTRRGFNIHSLTVSPTEHPELSRITVSGEGSEAERRRILKQLRKLYNVKEVKLMKRDKSIKRELALIKLRNNQETRPEIMSAVDIFRCRIVDFSPNTLCVEITGESSKIDAFLTIVRPYGVLEICRTGIVALDRGCRYLNPDVATVAPQETEEKVAAAGEIPSIVL</sequence>
<comment type="catalytic activity">
    <reaction evidence="7 8">
        <text>2 pyruvate + H(+) = (2S)-2-acetolactate + CO2</text>
        <dbReference type="Rhea" id="RHEA:25249"/>
        <dbReference type="ChEBI" id="CHEBI:15361"/>
        <dbReference type="ChEBI" id="CHEBI:15378"/>
        <dbReference type="ChEBI" id="CHEBI:16526"/>
        <dbReference type="ChEBI" id="CHEBI:58476"/>
        <dbReference type="EC" id="2.2.1.6"/>
    </reaction>
</comment>
<dbReference type="CDD" id="cd04878">
    <property type="entry name" value="ACT_AHAS"/>
    <property type="match status" value="1"/>
</dbReference>
<keyword evidence="6 8" id="KW-0100">Branched-chain amino acid biosynthesis</keyword>
<dbReference type="NCBIfam" id="TIGR00119">
    <property type="entry name" value="acolac_sm"/>
    <property type="match status" value="1"/>
</dbReference>
<evidence type="ECO:0000256" key="1">
    <source>
        <dbReference type="ARBA" id="ARBA00004974"/>
    </source>
</evidence>
<comment type="pathway">
    <text evidence="2 8">Amino-acid biosynthesis; L-valine biosynthesis; L-valine from pyruvate: step 1/4.</text>
</comment>
<dbReference type="RefSeq" id="WP_283712398.1">
    <property type="nucleotide sequence ID" value="NZ_JASJEW010000001.1"/>
</dbReference>
<dbReference type="InterPro" id="IPR027271">
    <property type="entry name" value="Acetolactate_synth/TF_NikR_C"/>
</dbReference>
<dbReference type="InterPro" id="IPR045865">
    <property type="entry name" value="ACT-like_dom_sf"/>
</dbReference>
<evidence type="ECO:0000256" key="7">
    <source>
        <dbReference type="ARBA" id="ARBA00048670"/>
    </source>
</evidence>
<keyword evidence="5 8" id="KW-0028">Amino-acid biosynthesis</keyword>
<dbReference type="InterPro" id="IPR004789">
    <property type="entry name" value="Acetalactate_synth_ssu"/>
</dbReference>
<evidence type="ECO:0000259" key="9">
    <source>
        <dbReference type="PROSITE" id="PS51671"/>
    </source>
</evidence>
<reference evidence="10" key="1">
    <citation type="submission" date="2023-05" db="EMBL/GenBank/DDBJ databases">
        <title>[olsenella] sp. nov., isolated from a pig farm feces dump.</title>
        <authorList>
            <person name="Chang Y.-H."/>
        </authorList>
    </citation>
    <scope>NUCLEOTIDE SEQUENCE</scope>
    <source>
        <strain evidence="10">YH-ols2217</strain>
    </source>
</reference>
<evidence type="ECO:0000256" key="6">
    <source>
        <dbReference type="ARBA" id="ARBA00023304"/>
    </source>
</evidence>
<dbReference type="GO" id="GO:0003984">
    <property type="term" value="F:acetolactate synthase activity"/>
    <property type="evidence" value="ECO:0007669"/>
    <property type="project" value="UniProtKB-EC"/>
</dbReference>
<dbReference type="Gene3D" id="3.30.70.260">
    <property type="match status" value="1"/>
</dbReference>
<dbReference type="EC" id="2.2.1.6" evidence="8"/>
<evidence type="ECO:0000256" key="5">
    <source>
        <dbReference type="ARBA" id="ARBA00022605"/>
    </source>
</evidence>
<dbReference type="Proteomes" id="UP001431693">
    <property type="component" value="Unassembled WGS sequence"/>
</dbReference>
<evidence type="ECO:0000313" key="11">
    <source>
        <dbReference type="Proteomes" id="UP001431693"/>
    </source>
</evidence>
<evidence type="ECO:0000256" key="3">
    <source>
        <dbReference type="ARBA" id="ARBA00006341"/>
    </source>
</evidence>
<protein>
    <recommendedName>
        <fullName evidence="8">Acetolactate synthase small subunit</fullName>
        <shortName evidence="8">AHAS</shortName>
        <shortName evidence="8">ALS</shortName>
        <ecNumber evidence="8">2.2.1.6</ecNumber>
    </recommendedName>
    <alternativeName>
        <fullName evidence="8">Acetohydroxy-acid synthase small subunit</fullName>
    </alternativeName>
</protein>
<comment type="subunit">
    <text evidence="4 8">Dimer of large and small chains.</text>
</comment>
<evidence type="ECO:0000313" key="10">
    <source>
        <dbReference type="EMBL" id="MDJ1128758.1"/>
    </source>
</evidence>
<comment type="pathway">
    <text evidence="1 8">Amino-acid biosynthesis; L-isoleucine biosynthesis; L-isoleucine from 2-oxobutanoate: step 1/4.</text>
</comment>
<comment type="function">
    <text evidence="8">Catalyzes the conversion of 2 pyruvate molecules into acetolactate in the first common step of the biosynthetic pathway of the branched-amino acids such as leucine, isoleucine, and valine.</text>
</comment>
<organism evidence="10 11">
    <name type="scientific">Kribbibacterium absianum</name>
    <dbReference type="NCBI Taxonomy" id="3044210"/>
    <lineage>
        <taxon>Bacteria</taxon>
        <taxon>Bacillati</taxon>
        <taxon>Actinomycetota</taxon>
        <taxon>Coriobacteriia</taxon>
        <taxon>Coriobacteriales</taxon>
        <taxon>Kribbibacteriaceae</taxon>
        <taxon>Kribbibacterium</taxon>
    </lineage>
</organism>
<feature type="domain" description="ACT" evidence="9">
    <location>
        <begin position="10"/>
        <end position="84"/>
    </location>
</feature>
<evidence type="ECO:0000256" key="2">
    <source>
        <dbReference type="ARBA" id="ARBA00005025"/>
    </source>
</evidence>
<comment type="similarity">
    <text evidence="3 8">Belongs to the acetolactate synthase small subunit family.</text>
</comment>
<dbReference type="PROSITE" id="PS51671">
    <property type="entry name" value="ACT"/>
    <property type="match status" value="1"/>
</dbReference>
<name>A0ABT6ZJQ7_9ACTN</name>
<dbReference type="InterPro" id="IPR019455">
    <property type="entry name" value="Acetolactate_synth_ssu_C"/>
</dbReference>
<dbReference type="Pfam" id="PF10369">
    <property type="entry name" value="ALS_ss_C"/>
    <property type="match status" value="1"/>
</dbReference>
<dbReference type="EMBL" id="JASJEX010000001">
    <property type="protein sequence ID" value="MDJ1128758.1"/>
    <property type="molecule type" value="Genomic_DNA"/>
</dbReference>
<dbReference type="PANTHER" id="PTHR30239">
    <property type="entry name" value="ACETOLACTATE SYNTHASE SMALL SUBUNIT"/>
    <property type="match status" value="1"/>
</dbReference>
<dbReference type="Gene3D" id="3.30.70.1150">
    <property type="entry name" value="ACT-like. Chain A, domain 2"/>
    <property type="match status" value="1"/>
</dbReference>
<comment type="caution">
    <text evidence="10">The sequence shown here is derived from an EMBL/GenBank/DDBJ whole genome shotgun (WGS) entry which is preliminary data.</text>
</comment>
<keyword evidence="8 10" id="KW-0808">Transferase</keyword>
<dbReference type="SUPFAM" id="SSF55021">
    <property type="entry name" value="ACT-like"/>
    <property type="match status" value="2"/>
</dbReference>
<evidence type="ECO:0000256" key="4">
    <source>
        <dbReference type="ARBA" id="ARBA00011744"/>
    </source>
</evidence>
<proteinExistence type="inferred from homology"/>